<dbReference type="AlphaFoldDB" id="A0A4R6V051"/>
<dbReference type="OrthoDB" id="2959414at2"/>
<dbReference type="Pfam" id="PF17765">
    <property type="entry name" value="MLTR_LBD"/>
    <property type="match status" value="1"/>
</dbReference>
<dbReference type="InterPro" id="IPR001387">
    <property type="entry name" value="Cro/C1-type_HTH"/>
</dbReference>
<evidence type="ECO:0000313" key="2">
    <source>
        <dbReference type="EMBL" id="TDQ51673.1"/>
    </source>
</evidence>
<dbReference type="CDD" id="cd00093">
    <property type="entry name" value="HTH_XRE"/>
    <property type="match status" value="1"/>
</dbReference>
<dbReference type="SUPFAM" id="SSF47413">
    <property type="entry name" value="lambda repressor-like DNA-binding domains"/>
    <property type="match status" value="1"/>
</dbReference>
<sequence>MAVTTTESRPAPGDLLRGWRTRRRRSQMDLALDVGVSTRHLSFVETGRARASRELLVDLCEHLEVPLRERNTLLLAAGFAPTYSESRLDARALDAVRGALEHLLTGHEPFPALVVDRCGDVVMANRAVSALLALLDPALLEPPVNVYRLSLHPDGLAPHVRNLPEWAGHLLHRLERLSDLTGDPRLVALRDELTGYVPPAPTGPAARAAHVMLPLHIAHPDGDLRLYSTITHFGAAWDVTLDELSLESFVPADDATRAVLERLVAE</sequence>
<dbReference type="Pfam" id="PF13560">
    <property type="entry name" value="HTH_31"/>
    <property type="match status" value="1"/>
</dbReference>
<evidence type="ECO:0000259" key="1">
    <source>
        <dbReference type="PROSITE" id="PS50943"/>
    </source>
</evidence>
<name>A0A4R6V051_9PSEU</name>
<dbReference type="EMBL" id="SNYO01000008">
    <property type="protein sequence ID" value="TDQ51673.1"/>
    <property type="molecule type" value="Genomic_DNA"/>
</dbReference>
<proteinExistence type="predicted"/>
<dbReference type="InterPro" id="IPR041413">
    <property type="entry name" value="MLTR_LBD"/>
</dbReference>
<dbReference type="PROSITE" id="PS50943">
    <property type="entry name" value="HTH_CROC1"/>
    <property type="match status" value="1"/>
</dbReference>
<dbReference type="Gene3D" id="3.30.450.180">
    <property type="match status" value="1"/>
</dbReference>
<evidence type="ECO:0000313" key="3">
    <source>
        <dbReference type="Proteomes" id="UP000295705"/>
    </source>
</evidence>
<protein>
    <submittedName>
        <fullName evidence="2">DNA-binding XRE family transcriptional regulator</fullName>
    </submittedName>
</protein>
<dbReference type="Proteomes" id="UP000295705">
    <property type="component" value="Unassembled WGS sequence"/>
</dbReference>
<dbReference type="SMART" id="SM00530">
    <property type="entry name" value="HTH_XRE"/>
    <property type="match status" value="1"/>
</dbReference>
<dbReference type="PANTHER" id="PTHR35010">
    <property type="entry name" value="BLL4672 PROTEIN-RELATED"/>
    <property type="match status" value="1"/>
</dbReference>
<dbReference type="Gene3D" id="1.10.260.40">
    <property type="entry name" value="lambda repressor-like DNA-binding domains"/>
    <property type="match status" value="1"/>
</dbReference>
<reference evidence="2 3" key="1">
    <citation type="submission" date="2019-03" db="EMBL/GenBank/DDBJ databases">
        <title>Genomic Encyclopedia of Type Strains, Phase IV (KMG-IV): sequencing the most valuable type-strain genomes for metagenomic binning, comparative biology and taxonomic classification.</title>
        <authorList>
            <person name="Goeker M."/>
        </authorList>
    </citation>
    <scope>NUCLEOTIDE SEQUENCE [LARGE SCALE GENOMIC DNA]</scope>
    <source>
        <strain evidence="2 3">DSM 45775</strain>
    </source>
</reference>
<comment type="caution">
    <text evidence="2">The sequence shown here is derived from an EMBL/GenBank/DDBJ whole genome shotgun (WGS) entry which is preliminary data.</text>
</comment>
<dbReference type="InterPro" id="IPR010982">
    <property type="entry name" value="Lambda_DNA-bd_dom_sf"/>
</dbReference>
<gene>
    <name evidence="2" type="ORF">EV188_10833</name>
</gene>
<dbReference type="PANTHER" id="PTHR35010:SF4">
    <property type="entry name" value="BLL5781 PROTEIN"/>
    <property type="match status" value="1"/>
</dbReference>
<organism evidence="2 3">
    <name type="scientific">Actinomycetospora succinea</name>
    <dbReference type="NCBI Taxonomy" id="663603"/>
    <lineage>
        <taxon>Bacteria</taxon>
        <taxon>Bacillati</taxon>
        <taxon>Actinomycetota</taxon>
        <taxon>Actinomycetes</taxon>
        <taxon>Pseudonocardiales</taxon>
        <taxon>Pseudonocardiaceae</taxon>
        <taxon>Actinomycetospora</taxon>
    </lineage>
</organism>
<keyword evidence="3" id="KW-1185">Reference proteome</keyword>
<accession>A0A4R6V051</accession>
<dbReference type="GO" id="GO:0003677">
    <property type="term" value="F:DNA binding"/>
    <property type="evidence" value="ECO:0007669"/>
    <property type="project" value="UniProtKB-KW"/>
</dbReference>
<feature type="domain" description="HTH cro/C1-type" evidence="1">
    <location>
        <begin position="16"/>
        <end position="70"/>
    </location>
</feature>
<keyword evidence="2" id="KW-0238">DNA-binding</keyword>